<dbReference type="PANTHER" id="PTHR30400">
    <property type="entry name" value="MONOFUNCTIONAL BIOSYNTHETIC PEPTIDOGLYCAN TRANSGLYCOSYLASE"/>
    <property type="match status" value="1"/>
</dbReference>
<dbReference type="STRING" id="880074.BARVI_01970"/>
<dbReference type="Proteomes" id="UP000018901">
    <property type="component" value="Chromosome"/>
</dbReference>
<comment type="function">
    <text evidence="11">Peptidoglycan polymerase that catalyzes glycan chain elongation from lipid-linked precursors.</text>
</comment>
<evidence type="ECO:0000256" key="8">
    <source>
        <dbReference type="ARBA" id="ARBA00022989"/>
    </source>
</evidence>
<evidence type="ECO:0000256" key="3">
    <source>
        <dbReference type="ARBA" id="ARBA00022676"/>
    </source>
</evidence>
<evidence type="ECO:0000256" key="10">
    <source>
        <dbReference type="ARBA" id="ARBA00023316"/>
    </source>
</evidence>
<evidence type="ECO:0000259" key="12">
    <source>
        <dbReference type="Pfam" id="PF00912"/>
    </source>
</evidence>
<dbReference type="AlphaFoldDB" id="W0ERJ1"/>
<dbReference type="PATRIC" id="fig|880074.11.peg.407"/>
<gene>
    <name evidence="11" type="primary">mtgA</name>
    <name evidence="13" type="ORF">BARVI_01970</name>
</gene>
<feature type="domain" description="Glycosyl transferase family 51" evidence="12">
    <location>
        <begin position="54"/>
        <end position="219"/>
    </location>
</feature>
<dbReference type="GO" id="GO:0009274">
    <property type="term" value="C:peptidoglycan-based cell wall"/>
    <property type="evidence" value="ECO:0007669"/>
    <property type="project" value="InterPro"/>
</dbReference>
<organism evidence="13 14">
    <name type="scientific">Barnesiella viscericola DSM 18177</name>
    <dbReference type="NCBI Taxonomy" id="880074"/>
    <lineage>
        <taxon>Bacteria</taxon>
        <taxon>Pseudomonadati</taxon>
        <taxon>Bacteroidota</taxon>
        <taxon>Bacteroidia</taxon>
        <taxon>Bacteroidales</taxon>
        <taxon>Barnesiellaceae</taxon>
        <taxon>Barnesiella</taxon>
    </lineage>
</organism>
<dbReference type="GO" id="GO:0016763">
    <property type="term" value="F:pentosyltransferase activity"/>
    <property type="evidence" value="ECO:0007669"/>
    <property type="project" value="InterPro"/>
</dbReference>
<keyword evidence="14" id="KW-1185">Reference proteome</keyword>
<dbReference type="eggNOG" id="COG0744">
    <property type="taxonomic scope" value="Bacteria"/>
</dbReference>
<dbReference type="NCBIfam" id="TIGR02070">
    <property type="entry name" value="mono_pep_trsgly"/>
    <property type="match status" value="1"/>
</dbReference>
<dbReference type="EMBL" id="CP007034">
    <property type="protein sequence ID" value="AHF11814.1"/>
    <property type="molecule type" value="Genomic_DNA"/>
</dbReference>
<keyword evidence="6 11" id="KW-0133">Cell shape</keyword>
<dbReference type="GO" id="GO:0008955">
    <property type="term" value="F:peptidoglycan glycosyltransferase activity"/>
    <property type="evidence" value="ECO:0007669"/>
    <property type="project" value="UniProtKB-UniRule"/>
</dbReference>
<comment type="similarity">
    <text evidence="11">Belongs to the glycosyltransferase 51 family.</text>
</comment>
<keyword evidence="5 11" id="KW-0812">Transmembrane</keyword>
<keyword evidence="1 11" id="KW-1003">Cell membrane</keyword>
<keyword evidence="2" id="KW-0997">Cell inner membrane</keyword>
<dbReference type="UniPathway" id="UPA00219"/>
<proteinExistence type="inferred from homology"/>
<evidence type="ECO:0000256" key="6">
    <source>
        <dbReference type="ARBA" id="ARBA00022960"/>
    </source>
</evidence>
<dbReference type="Gene3D" id="1.10.3810.10">
    <property type="entry name" value="Biosynthetic peptidoglycan transglycosylase-like"/>
    <property type="match status" value="1"/>
</dbReference>
<protein>
    <recommendedName>
        <fullName evidence="11">Biosynthetic peptidoglycan transglycosylase</fullName>
        <ecNumber evidence="11">2.4.99.28</ecNumber>
    </recommendedName>
    <alternativeName>
        <fullName evidence="11">Glycan polymerase</fullName>
    </alternativeName>
    <alternativeName>
        <fullName evidence="11">Peptidoglycan glycosyltransferase MtgA</fullName>
        <shortName evidence="11">PGT</shortName>
    </alternativeName>
</protein>
<dbReference type="EC" id="2.4.99.28" evidence="11"/>
<evidence type="ECO:0000256" key="9">
    <source>
        <dbReference type="ARBA" id="ARBA00023136"/>
    </source>
</evidence>
<sequence>MMMRTIWRWTKRIVLFFFLSTVFVVLLYRFIPVYVTPLMVIRTVEQLADGKKVEWHHRWVPIEKMSRHMPMAVIASEDNRFMTHHGFDFEELKKVIEENKHRKRPRGASTITQQTAKNVFLWPGHSYVRKGLEAYFTVLIELFWGKERIMEVYLNSIETGRGIYGVESVARQHFHKSASRLTRSQCALIAATLPNPRRFNSAAPSGYMLRRQSQIVSLMGKIAPVDFTK</sequence>
<dbReference type="Pfam" id="PF00912">
    <property type="entry name" value="Transgly"/>
    <property type="match status" value="1"/>
</dbReference>
<evidence type="ECO:0000313" key="14">
    <source>
        <dbReference type="Proteomes" id="UP000018901"/>
    </source>
</evidence>
<dbReference type="GO" id="GO:0071555">
    <property type="term" value="P:cell wall organization"/>
    <property type="evidence" value="ECO:0007669"/>
    <property type="project" value="UniProtKB-KW"/>
</dbReference>
<comment type="subcellular location">
    <subcellularLocation>
        <location evidence="11">Cell membrane</location>
        <topology evidence="11">Single-pass membrane protein</topology>
    </subcellularLocation>
</comment>
<evidence type="ECO:0000256" key="1">
    <source>
        <dbReference type="ARBA" id="ARBA00022475"/>
    </source>
</evidence>
<evidence type="ECO:0000256" key="11">
    <source>
        <dbReference type="HAMAP-Rule" id="MF_00766"/>
    </source>
</evidence>
<dbReference type="HOGENOM" id="CLU_006354_1_1_10"/>
<dbReference type="SUPFAM" id="SSF53955">
    <property type="entry name" value="Lysozyme-like"/>
    <property type="match status" value="1"/>
</dbReference>
<keyword evidence="7 11" id="KW-0573">Peptidoglycan synthesis</keyword>
<dbReference type="KEGG" id="bvs:BARVI_01970"/>
<keyword evidence="3 11" id="KW-0328">Glycosyltransferase</keyword>
<keyword evidence="8 11" id="KW-1133">Transmembrane helix</keyword>
<evidence type="ECO:0000313" key="13">
    <source>
        <dbReference type="EMBL" id="AHF11814.1"/>
    </source>
</evidence>
<dbReference type="GO" id="GO:0008360">
    <property type="term" value="P:regulation of cell shape"/>
    <property type="evidence" value="ECO:0007669"/>
    <property type="project" value="UniProtKB-KW"/>
</dbReference>
<dbReference type="GO" id="GO:0009252">
    <property type="term" value="P:peptidoglycan biosynthetic process"/>
    <property type="evidence" value="ECO:0007669"/>
    <property type="project" value="UniProtKB-UniRule"/>
</dbReference>
<evidence type="ECO:0000256" key="4">
    <source>
        <dbReference type="ARBA" id="ARBA00022679"/>
    </source>
</evidence>
<comment type="catalytic activity">
    <reaction evidence="11">
        <text>[GlcNAc-(1-&gt;4)-Mur2Ac(oyl-L-Ala-gamma-D-Glu-L-Lys-D-Ala-D-Ala)](n)-di-trans,octa-cis-undecaprenyl diphosphate + beta-D-GlcNAc-(1-&gt;4)-Mur2Ac(oyl-L-Ala-gamma-D-Glu-L-Lys-D-Ala-D-Ala)-di-trans,octa-cis-undecaprenyl diphosphate = [GlcNAc-(1-&gt;4)-Mur2Ac(oyl-L-Ala-gamma-D-Glu-L-Lys-D-Ala-D-Ala)](n+1)-di-trans,octa-cis-undecaprenyl diphosphate + di-trans,octa-cis-undecaprenyl diphosphate + H(+)</text>
        <dbReference type="Rhea" id="RHEA:23708"/>
        <dbReference type="Rhea" id="RHEA-COMP:9602"/>
        <dbReference type="Rhea" id="RHEA-COMP:9603"/>
        <dbReference type="ChEBI" id="CHEBI:15378"/>
        <dbReference type="ChEBI" id="CHEBI:58405"/>
        <dbReference type="ChEBI" id="CHEBI:60033"/>
        <dbReference type="ChEBI" id="CHEBI:78435"/>
        <dbReference type="EC" id="2.4.99.28"/>
    </reaction>
</comment>
<dbReference type="InterPro" id="IPR036950">
    <property type="entry name" value="PBP_transglycosylase"/>
</dbReference>
<dbReference type="InterPro" id="IPR001264">
    <property type="entry name" value="Glyco_trans_51"/>
</dbReference>
<keyword evidence="9 11" id="KW-0472">Membrane</keyword>
<evidence type="ECO:0000256" key="2">
    <source>
        <dbReference type="ARBA" id="ARBA00022519"/>
    </source>
</evidence>
<reference evidence="13 14" key="1">
    <citation type="submission" date="2013-12" db="EMBL/GenBank/DDBJ databases">
        <authorList>
            <consortium name="DOE Joint Genome Institute"/>
            <person name="Eisen J."/>
            <person name="Huntemann M."/>
            <person name="Han J."/>
            <person name="Chen A."/>
            <person name="Kyrpides N."/>
            <person name="Mavromatis K."/>
            <person name="Markowitz V."/>
            <person name="Palaniappan K."/>
            <person name="Ivanova N."/>
            <person name="Schaumberg A."/>
            <person name="Pati A."/>
            <person name="Liolios K."/>
            <person name="Nordberg H.P."/>
            <person name="Cantor M.N."/>
            <person name="Hua S.X."/>
            <person name="Woyke T."/>
        </authorList>
    </citation>
    <scope>NUCLEOTIDE SEQUENCE [LARGE SCALE GENOMIC DNA]</scope>
    <source>
        <strain evidence="14">DSM 18177</strain>
    </source>
</reference>
<evidence type="ECO:0000256" key="7">
    <source>
        <dbReference type="ARBA" id="ARBA00022984"/>
    </source>
</evidence>
<keyword evidence="4 11" id="KW-0808">Transferase</keyword>
<keyword evidence="10 11" id="KW-0961">Cell wall biogenesis/degradation</keyword>
<evidence type="ECO:0000256" key="5">
    <source>
        <dbReference type="ARBA" id="ARBA00022692"/>
    </source>
</evidence>
<dbReference type="HAMAP" id="MF_00766">
    <property type="entry name" value="PGT_MtgA"/>
    <property type="match status" value="1"/>
</dbReference>
<dbReference type="GO" id="GO:0005886">
    <property type="term" value="C:plasma membrane"/>
    <property type="evidence" value="ECO:0007669"/>
    <property type="project" value="UniProtKB-SubCell"/>
</dbReference>
<comment type="pathway">
    <text evidence="11">Cell wall biogenesis; peptidoglycan biosynthesis.</text>
</comment>
<dbReference type="InterPro" id="IPR011812">
    <property type="entry name" value="Pep_trsgly"/>
</dbReference>
<dbReference type="InterPro" id="IPR023346">
    <property type="entry name" value="Lysozyme-like_dom_sf"/>
</dbReference>
<name>W0ERJ1_9BACT</name>
<accession>W0ERJ1</accession>
<dbReference type="PANTHER" id="PTHR30400:SF0">
    <property type="entry name" value="BIOSYNTHETIC PEPTIDOGLYCAN TRANSGLYCOSYLASE"/>
    <property type="match status" value="1"/>
</dbReference>